<organism evidence="1 2">
    <name type="scientific">Novipirellula rosea</name>
    <dbReference type="NCBI Taxonomy" id="1031540"/>
    <lineage>
        <taxon>Bacteria</taxon>
        <taxon>Pseudomonadati</taxon>
        <taxon>Planctomycetota</taxon>
        <taxon>Planctomycetia</taxon>
        <taxon>Pirellulales</taxon>
        <taxon>Pirellulaceae</taxon>
        <taxon>Novipirellula</taxon>
    </lineage>
</organism>
<keyword evidence="2" id="KW-1185">Reference proteome</keyword>
<evidence type="ECO:0000313" key="1">
    <source>
        <dbReference type="EMBL" id="GAA4453262.1"/>
    </source>
</evidence>
<evidence type="ECO:0000313" key="2">
    <source>
        <dbReference type="Proteomes" id="UP001500840"/>
    </source>
</evidence>
<gene>
    <name evidence="1" type="ORF">GCM10023156_24010</name>
</gene>
<sequence length="60" mass="6963">MISTLGGVFAMDTLQNNAMQTSTAIKMEPREVRMMIAPWRREEEQEFERVIVVDFVSRDA</sequence>
<reference evidence="2" key="1">
    <citation type="journal article" date="2019" name="Int. J. Syst. Evol. Microbiol.">
        <title>The Global Catalogue of Microorganisms (GCM) 10K type strain sequencing project: providing services to taxonomists for standard genome sequencing and annotation.</title>
        <authorList>
            <consortium name="The Broad Institute Genomics Platform"/>
            <consortium name="The Broad Institute Genome Sequencing Center for Infectious Disease"/>
            <person name="Wu L."/>
            <person name="Ma J."/>
        </authorList>
    </citation>
    <scope>NUCLEOTIDE SEQUENCE [LARGE SCALE GENOMIC DNA]</scope>
    <source>
        <strain evidence="2">JCM 17759</strain>
    </source>
</reference>
<accession>A0ABP8MNK3</accession>
<comment type="caution">
    <text evidence="1">The sequence shown here is derived from an EMBL/GenBank/DDBJ whole genome shotgun (WGS) entry which is preliminary data.</text>
</comment>
<dbReference type="Proteomes" id="UP001500840">
    <property type="component" value="Unassembled WGS sequence"/>
</dbReference>
<dbReference type="EMBL" id="BAABGA010000030">
    <property type="protein sequence ID" value="GAA4453262.1"/>
    <property type="molecule type" value="Genomic_DNA"/>
</dbReference>
<proteinExistence type="predicted"/>
<protein>
    <submittedName>
        <fullName evidence="1">Uncharacterized protein</fullName>
    </submittedName>
</protein>
<name>A0ABP8MNK3_9BACT</name>